<proteinExistence type="predicted"/>
<accession>A0ABX8FAC4</accession>
<gene>
    <name evidence="1" type="ORF">J1899_19535</name>
</gene>
<sequence>MQQSFSVSTSLLELSRKKVAEIKNAGPSFNDGSACSTGDNFILSELNLLEIVLGESRKDIVLVSA</sequence>
<protein>
    <submittedName>
        <fullName evidence="1">Uncharacterized protein</fullName>
    </submittedName>
</protein>
<organism evidence="1 2">
    <name type="scientific">Cytobacillus gottheilii</name>
    <dbReference type="NCBI Taxonomy" id="859144"/>
    <lineage>
        <taxon>Bacteria</taxon>
        <taxon>Bacillati</taxon>
        <taxon>Bacillota</taxon>
        <taxon>Bacilli</taxon>
        <taxon>Bacillales</taxon>
        <taxon>Bacillaceae</taxon>
        <taxon>Cytobacillus</taxon>
    </lineage>
</organism>
<evidence type="ECO:0000313" key="2">
    <source>
        <dbReference type="Proteomes" id="UP000679247"/>
    </source>
</evidence>
<keyword evidence="2" id="KW-1185">Reference proteome</keyword>
<evidence type="ECO:0000313" key="1">
    <source>
        <dbReference type="EMBL" id="QVY61129.1"/>
    </source>
</evidence>
<name>A0ABX8FAC4_9BACI</name>
<dbReference type="Proteomes" id="UP000679247">
    <property type="component" value="Chromosome"/>
</dbReference>
<reference evidence="1 2" key="1">
    <citation type="submission" date="2021-03" db="EMBL/GenBank/DDBJ databases">
        <title>The first data on the complete genome of the tetrodotoxin-producing bacterium.</title>
        <authorList>
            <person name="Melnikova D.I."/>
            <person name="Nijland R."/>
            <person name="Magarlamov T.Y."/>
        </authorList>
    </citation>
    <scope>NUCLEOTIDE SEQUENCE [LARGE SCALE GENOMIC DNA]</scope>
    <source>
        <strain evidence="1 2">1839</strain>
    </source>
</reference>
<dbReference type="RefSeq" id="WP_214476094.1">
    <property type="nucleotide sequence ID" value="NZ_CP071709.1"/>
</dbReference>
<dbReference type="EMBL" id="CP071709">
    <property type="protein sequence ID" value="QVY61129.1"/>
    <property type="molecule type" value="Genomic_DNA"/>
</dbReference>